<evidence type="ECO:0000313" key="2">
    <source>
        <dbReference type="EMBL" id="BBG24831.1"/>
    </source>
</evidence>
<evidence type="ECO:0000313" key="3">
    <source>
        <dbReference type="EMBL" id="BBG27615.1"/>
    </source>
</evidence>
<protein>
    <submittedName>
        <fullName evidence="3">Uncharacterized protein</fullName>
    </submittedName>
</protein>
<dbReference type="Proteomes" id="UP000325030">
    <property type="component" value="Chromosome"/>
</dbReference>
<accession>A0A510E501</accession>
<dbReference type="AlphaFoldDB" id="A0A510E501"/>
<proteinExistence type="predicted"/>
<dbReference type="Proteomes" id="UP000322983">
    <property type="component" value="Chromosome"/>
</dbReference>
<accession>A0A510DX72</accession>
<reference evidence="5" key="1">
    <citation type="submission" date="2018-09" db="EMBL/GenBank/DDBJ databases">
        <title>Complete Genome Sequencing of Sulfolobus sp. JCM 16834.</title>
        <authorList>
            <person name="Kato S."/>
            <person name="Itoh T."/>
            <person name="Ohkuma M."/>
        </authorList>
    </citation>
    <scope>NUCLEOTIDE SEQUENCE [LARGE SCALE GENOMIC DNA]</scope>
    <source>
        <strain evidence="5">IC-007</strain>
    </source>
</reference>
<name>A0A510E501_9CREN</name>
<dbReference type="EMBL" id="AP018930">
    <property type="protein sequence ID" value="BBG27615.1"/>
    <property type="molecule type" value="Genomic_DNA"/>
</dbReference>
<sequence length="95" mass="10617">MTHAFMKKNSGTGISLYLQWLSYLIPLVRTSIISLALGMQTQENIVRTTNAEYLIIPATEIKDGFITGFPVPGYQYSGLSLSRFLGLYLQVSRVL</sequence>
<feature type="transmembrane region" description="Helical" evidence="1">
    <location>
        <begin position="20"/>
        <end position="39"/>
    </location>
</feature>
<organism evidence="3 5">
    <name type="scientific">Sulfuracidifex tepidarius</name>
    <dbReference type="NCBI Taxonomy" id="1294262"/>
    <lineage>
        <taxon>Archaea</taxon>
        <taxon>Thermoproteota</taxon>
        <taxon>Thermoprotei</taxon>
        <taxon>Sulfolobales</taxon>
        <taxon>Sulfolobaceae</taxon>
        <taxon>Sulfuracidifex</taxon>
    </lineage>
</organism>
<dbReference type="RefSeq" id="WP_218185048.1">
    <property type="nucleotide sequence ID" value="NZ_BBCL01000011.1"/>
</dbReference>
<evidence type="ECO:0000256" key="1">
    <source>
        <dbReference type="SAM" id="Phobius"/>
    </source>
</evidence>
<dbReference type="KEGG" id="step:IC006_2165"/>
<keyword evidence="1" id="KW-0812">Transmembrane</keyword>
<dbReference type="EMBL" id="AP018929">
    <property type="protein sequence ID" value="BBG24831.1"/>
    <property type="molecule type" value="Genomic_DNA"/>
</dbReference>
<evidence type="ECO:0000313" key="4">
    <source>
        <dbReference type="Proteomes" id="UP000322983"/>
    </source>
</evidence>
<reference evidence="3 4" key="2">
    <citation type="journal article" date="2020" name="Int. J. Syst. Evol. Microbiol.">
        <title>Sulfuracidifex tepidarius gen. nov., sp. nov. and transfer of Sulfolobus metallicus Huber and Stetter 1992 to the genus Sulfuracidifex as Sulfuracidifex metallicus comb. nov.</title>
        <authorList>
            <person name="Itoh T."/>
            <person name="Miura T."/>
            <person name="Sakai H.D."/>
            <person name="Kato S."/>
            <person name="Ohkuma M."/>
            <person name="Takashina T."/>
        </authorList>
    </citation>
    <scope>NUCLEOTIDE SEQUENCE</scope>
    <source>
        <strain evidence="2 4">IC-006</strain>
        <strain evidence="3">IC-007</strain>
    </source>
</reference>
<evidence type="ECO:0000313" key="5">
    <source>
        <dbReference type="Proteomes" id="UP000325030"/>
    </source>
</evidence>
<gene>
    <name evidence="2" type="ORF">IC006_2165</name>
    <name evidence="3" type="ORF">IC007_2169</name>
</gene>
<keyword evidence="4" id="KW-1185">Reference proteome</keyword>
<keyword evidence="1" id="KW-0472">Membrane</keyword>
<keyword evidence="1" id="KW-1133">Transmembrane helix</keyword>